<dbReference type="AlphaFoldDB" id="A0A562KPA1"/>
<proteinExistence type="predicted"/>
<dbReference type="EMBL" id="VLKM01000002">
    <property type="protein sequence ID" value="TWH97210.1"/>
    <property type="molecule type" value="Genomic_DNA"/>
</dbReference>
<dbReference type="Gene3D" id="3.40.630.30">
    <property type="match status" value="1"/>
</dbReference>
<keyword evidence="2" id="KW-1185">Reference proteome</keyword>
<organism evidence="1 2">
    <name type="scientific">Flavobacterium cheniae</name>
    <dbReference type="NCBI Taxonomy" id="295428"/>
    <lineage>
        <taxon>Bacteria</taxon>
        <taxon>Pseudomonadati</taxon>
        <taxon>Bacteroidota</taxon>
        <taxon>Flavobacteriia</taxon>
        <taxon>Flavobacteriales</taxon>
        <taxon>Flavobacteriaceae</taxon>
        <taxon>Flavobacterium</taxon>
    </lineage>
</organism>
<protein>
    <recommendedName>
        <fullName evidence="3">N-acetyltransferase domain-containing protein</fullName>
    </recommendedName>
</protein>
<comment type="caution">
    <text evidence="1">The sequence shown here is derived from an EMBL/GenBank/DDBJ whole genome shotgun (WGS) entry which is preliminary data.</text>
</comment>
<dbReference type="OrthoDB" id="825269at2"/>
<sequence>MRTLYKKILGKIDYLKRAIYFFYWKSDGKQNSIENDKFIFFEINDASQLFDIDSNKQQEYKKRLEDGHVFCCLKAGDCLSSYGWINPTSSHFFGELNLKTNYPNTIEVLYDFYTYEDYRGQGLYPLLLQKICLRNNKTKIGYALSDNLSSMKGLKKADFKLLAIIKGYNKGRLERLLKKI</sequence>
<accession>A0A562KPA1</accession>
<dbReference type="SUPFAM" id="SSF55729">
    <property type="entry name" value="Acyl-CoA N-acyltransferases (Nat)"/>
    <property type="match status" value="1"/>
</dbReference>
<evidence type="ECO:0000313" key="2">
    <source>
        <dbReference type="Proteomes" id="UP000315312"/>
    </source>
</evidence>
<evidence type="ECO:0000313" key="1">
    <source>
        <dbReference type="EMBL" id="TWH97210.1"/>
    </source>
</evidence>
<gene>
    <name evidence="1" type="ORF">IP97_00637</name>
</gene>
<name>A0A562KPA1_9FLAO</name>
<dbReference type="Proteomes" id="UP000315312">
    <property type="component" value="Unassembled WGS sequence"/>
</dbReference>
<evidence type="ECO:0008006" key="3">
    <source>
        <dbReference type="Google" id="ProtNLM"/>
    </source>
</evidence>
<dbReference type="RefSeq" id="WP_133609661.1">
    <property type="nucleotide sequence ID" value="NZ_SNZC01000003.1"/>
</dbReference>
<dbReference type="InterPro" id="IPR016181">
    <property type="entry name" value="Acyl_CoA_acyltransferase"/>
</dbReference>
<reference evidence="1 2" key="1">
    <citation type="journal article" date="2015" name="Stand. Genomic Sci.">
        <title>Genomic Encyclopedia of Bacterial and Archaeal Type Strains, Phase III: the genomes of soil and plant-associated and newly described type strains.</title>
        <authorList>
            <person name="Whitman W.B."/>
            <person name="Woyke T."/>
            <person name="Klenk H.P."/>
            <person name="Zhou Y."/>
            <person name="Lilburn T.G."/>
            <person name="Beck B.J."/>
            <person name="De Vos P."/>
            <person name="Vandamme P."/>
            <person name="Eisen J.A."/>
            <person name="Garrity G."/>
            <person name="Hugenholtz P."/>
            <person name="Kyrpides N.C."/>
        </authorList>
    </citation>
    <scope>NUCLEOTIDE SEQUENCE [LARGE SCALE GENOMIC DNA]</scope>
    <source>
        <strain evidence="1 2">CGMCC 1.6844</strain>
    </source>
</reference>